<keyword evidence="2" id="KW-0677">Repeat</keyword>
<evidence type="ECO:0000256" key="1">
    <source>
        <dbReference type="ARBA" id="ARBA00007626"/>
    </source>
</evidence>
<dbReference type="PANTHER" id="PTHR47941">
    <property type="entry name" value="PENTATRICOPEPTIDE REPEAT-CONTAINING PROTEIN 3, MITOCHONDRIAL"/>
    <property type="match status" value="1"/>
</dbReference>
<comment type="caution">
    <text evidence="4">The sequence shown here is derived from an EMBL/GenBank/DDBJ whole genome shotgun (WGS) entry which is preliminary data.</text>
</comment>
<reference evidence="4 5" key="1">
    <citation type="submission" date="2024-06" db="EMBL/GenBank/DDBJ databases">
        <title>A chromosome level genome sequence of Diviner's sage (Salvia divinorum).</title>
        <authorList>
            <person name="Ford S.A."/>
            <person name="Ro D.-K."/>
            <person name="Ness R.W."/>
            <person name="Phillips M.A."/>
        </authorList>
    </citation>
    <scope>NUCLEOTIDE SEQUENCE [LARGE SCALE GENOMIC DNA]</scope>
    <source>
        <strain evidence="4">SAF-2024a</strain>
        <tissue evidence="4">Leaf</tissue>
    </source>
</reference>
<sequence length="490" mass="55299">MKFLTEIHGVVLNQFPKFHPVPSVLTQTISFSSSPHSDIVTAAASILKHHRSKSRWSHLRSLLATTEDNRLTSSQFSQVSLQLRNNPHLVLRFFYFTVHHSLTSHSPSSYATTIHILSRSRLKLHALKLIKSAMVAFSDAQPGSAVVILEALVKTYRACDSAPFVFDLLVKACLESKKIDPALEIYSILKSKSVLLKTSTLNCLIELVLKSRSCFAGYDLYKEMFHQVVNDDQSRSLGKANLPNSNTLNVVMVGFYREGMLDKVEEVWEEYARVGCVPNMYSFNVLMATYCDHGRMEDVMGVWEEMEDKGLTRDAVAYNTIIGGLCRAREVERAEEIYREMVMQGVESSCITFEHLIKGYCENGDVDSAMMLYKDMCRKKFSPSSSTVNIIIRLLCEKNEISIASDFWWTAAKKHDASLERENYENLVKGLCGEGKMEGALKLQAEMVVKGFQPNADMYGAFIDGYDKLGNESMASKLRKEMLDNETLSE</sequence>
<dbReference type="Proteomes" id="UP001567538">
    <property type="component" value="Unassembled WGS sequence"/>
</dbReference>
<dbReference type="PROSITE" id="PS51375">
    <property type="entry name" value="PPR"/>
    <property type="match status" value="5"/>
</dbReference>
<evidence type="ECO:0000313" key="4">
    <source>
        <dbReference type="EMBL" id="KAL1557988.1"/>
    </source>
</evidence>
<comment type="similarity">
    <text evidence="1">Belongs to the PPR family. P subfamily.</text>
</comment>
<dbReference type="NCBIfam" id="TIGR00756">
    <property type="entry name" value="PPR"/>
    <property type="match status" value="5"/>
</dbReference>
<evidence type="ECO:0000256" key="2">
    <source>
        <dbReference type="ARBA" id="ARBA00022737"/>
    </source>
</evidence>
<dbReference type="Gene3D" id="1.25.40.10">
    <property type="entry name" value="Tetratricopeptide repeat domain"/>
    <property type="match status" value="4"/>
</dbReference>
<feature type="repeat" description="PPR" evidence="3">
    <location>
        <begin position="349"/>
        <end position="383"/>
    </location>
</feature>
<feature type="repeat" description="PPR" evidence="3">
    <location>
        <begin position="279"/>
        <end position="313"/>
    </location>
</feature>
<keyword evidence="5" id="KW-1185">Reference proteome</keyword>
<feature type="repeat" description="PPR" evidence="3">
    <location>
        <begin position="244"/>
        <end position="278"/>
    </location>
</feature>
<dbReference type="AlphaFoldDB" id="A0ABD1HR37"/>
<gene>
    <name evidence="4" type="ORF">AAHA92_08509</name>
</gene>
<evidence type="ECO:0000313" key="5">
    <source>
        <dbReference type="Proteomes" id="UP001567538"/>
    </source>
</evidence>
<dbReference type="EMBL" id="JBEAFC010000004">
    <property type="protein sequence ID" value="KAL1557988.1"/>
    <property type="molecule type" value="Genomic_DNA"/>
</dbReference>
<accession>A0ABD1HR37</accession>
<evidence type="ECO:0000256" key="3">
    <source>
        <dbReference type="PROSITE-ProRule" id="PRU00708"/>
    </source>
</evidence>
<dbReference type="Pfam" id="PF12854">
    <property type="entry name" value="PPR_1"/>
    <property type="match status" value="1"/>
</dbReference>
<dbReference type="InterPro" id="IPR011990">
    <property type="entry name" value="TPR-like_helical_dom_sf"/>
</dbReference>
<dbReference type="InterPro" id="IPR002885">
    <property type="entry name" value="PPR_rpt"/>
</dbReference>
<dbReference type="Pfam" id="PF13041">
    <property type="entry name" value="PPR_2"/>
    <property type="match status" value="2"/>
</dbReference>
<name>A0ABD1HR37_SALDI</name>
<feature type="repeat" description="PPR" evidence="3">
    <location>
        <begin position="420"/>
        <end position="454"/>
    </location>
</feature>
<feature type="repeat" description="PPR" evidence="3">
    <location>
        <begin position="314"/>
        <end position="348"/>
    </location>
</feature>
<organism evidence="4 5">
    <name type="scientific">Salvia divinorum</name>
    <name type="common">Maria pastora</name>
    <name type="synonym">Diviner's sage</name>
    <dbReference type="NCBI Taxonomy" id="28513"/>
    <lineage>
        <taxon>Eukaryota</taxon>
        <taxon>Viridiplantae</taxon>
        <taxon>Streptophyta</taxon>
        <taxon>Embryophyta</taxon>
        <taxon>Tracheophyta</taxon>
        <taxon>Spermatophyta</taxon>
        <taxon>Magnoliopsida</taxon>
        <taxon>eudicotyledons</taxon>
        <taxon>Gunneridae</taxon>
        <taxon>Pentapetalae</taxon>
        <taxon>asterids</taxon>
        <taxon>lamiids</taxon>
        <taxon>Lamiales</taxon>
        <taxon>Lamiaceae</taxon>
        <taxon>Nepetoideae</taxon>
        <taxon>Mentheae</taxon>
        <taxon>Salviinae</taxon>
        <taxon>Salvia</taxon>
        <taxon>Salvia subgen. Calosphace</taxon>
    </lineage>
</organism>
<protein>
    <submittedName>
        <fullName evidence="4">Pentatricopeptide repeat-containing protein</fullName>
    </submittedName>
</protein>
<proteinExistence type="inferred from homology"/>
<dbReference type="Pfam" id="PF01535">
    <property type="entry name" value="PPR"/>
    <property type="match status" value="1"/>
</dbReference>